<protein>
    <submittedName>
        <fullName evidence="3">PEGA domain-containing protein</fullName>
    </submittedName>
</protein>
<feature type="signal peptide" evidence="1">
    <location>
        <begin position="1"/>
        <end position="18"/>
    </location>
</feature>
<dbReference type="Proteomes" id="UP000604898">
    <property type="component" value="Unassembled WGS sequence"/>
</dbReference>
<feature type="domain" description="PEGA" evidence="2">
    <location>
        <begin position="148"/>
        <end position="213"/>
    </location>
</feature>
<proteinExistence type="predicted"/>
<keyword evidence="4" id="KW-1185">Reference proteome</keyword>
<reference evidence="3 4" key="1">
    <citation type="submission" date="2021-01" db="EMBL/GenBank/DDBJ databases">
        <title>Genome sequence of Shewanella schlegeliana JCM 11561.</title>
        <authorList>
            <person name="Zhang H."/>
            <person name="Li C."/>
        </authorList>
    </citation>
    <scope>NUCLEOTIDE SEQUENCE [LARGE SCALE GENOMIC DNA]</scope>
    <source>
        <strain evidence="3 4">JCM 11561</strain>
    </source>
</reference>
<gene>
    <name evidence="3" type="ORF">JMA39_14445</name>
</gene>
<dbReference type="InterPro" id="IPR013229">
    <property type="entry name" value="PEGA"/>
</dbReference>
<accession>A0ABS1T141</accession>
<feature type="chain" id="PRO_5047525720" evidence="1">
    <location>
        <begin position="19"/>
        <end position="350"/>
    </location>
</feature>
<organism evidence="3 4">
    <name type="scientific">Shewanella schlegeliana</name>
    <dbReference type="NCBI Taxonomy" id="190308"/>
    <lineage>
        <taxon>Bacteria</taxon>
        <taxon>Pseudomonadati</taxon>
        <taxon>Pseudomonadota</taxon>
        <taxon>Gammaproteobacteria</taxon>
        <taxon>Alteromonadales</taxon>
        <taxon>Shewanellaceae</taxon>
        <taxon>Shewanella</taxon>
    </lineage>
</organism>
<evidence type="ECO:0000259" key="2">
    <source>
        <dbReference type="Pfam" id="PF08308"/>
    </source>
</evidence>
<keyword evidence="1" id="KW-0732">Signal</keyword>
<evidence type="ECO:0000256" key="1">
    <source>
        <dbReference type="SAM" id="SignalP"/>
    </source>
</evidence>
<dbReference type="EMBL" id="JAESVD010000008">
    <property type="protein sequence ID" value="MBL4914305.1"/>
    <property type="molecule type" value="Genomic_DNA"/>
</dbReference>
<dbReference type="Pfam" id="PF08308">
    <property type="entry name" value="PEGA"/>
    <property type="match status" value="1"/>
</dbReference>
<comment type="caution">
    <text evidence="3">The sequence shown here is derived from an EMBL/GenBank/DDBJ whole genome shotgun (WGS) entry which is preliminary data.</text>
</comment>
<evidence type="ECO:0000313" key="4">
    <source>
        <dbReference type="Proteomes" id="UP000604898"/>
    </source>
</evidence>
<sequence>MKYLLIILSFLFATNAQAEKVNIKDMVADQIVSQPIEYTVDKVFSIFPFKYWYSLIQSNRVHSATSGKGYRVAIPEIQNNLVLYAQPVNTAGPKRRLFKHNTLFKGKYRLTSSKGTKAGGLTVSKDTNIDYLKILAVTGSKADLQFARLTIETSPSNAQITIKGYPDKYHKGMKIPEGKYQVSVSAKGYSAKSATLDIKQKQNNHFKLSLNKVKPIPSKTAQKPTPKVAPVIAVKPQPQQLTQPTIKQEQLTHTKATASTGIDPLKPVDVALTFNWKSRQSDRILLTLKDKEGNSYKDRSRIRGREVTLNMKLKPGEYEAKLLLRNKGQYEIGKITVVAGKDNILTKYLQ</sequence>
<evidence type="ECO:0000313" key="3">
    <source>
        <dbReference type="EMBL" id="MBL4914305.1"/>
    </source>
</evidence>
<name>A0ABS1T141_9GAMM</name>
<dbReference type="RefSeq" id="WP_202722561.1">
    <property type="nucleotide sequence ID" value="NZ_BPEX01000020.1"/>
</dbReference>